<proteinExistence type="predicted"/>
<name>A0ABN3FNG1_9ACTN</name>
<feature type="compositionally biased region" description="Gly residues" evidence="1">
    <location>
        <begin position="41"/>
        <end position="58"/>
    </location>
</feature>
<feature type="region of interest" description="Disordered" evidence="1">
    <location>
        <begin position="32"/>
        <end position="64"/>
    </location>
</feature>
<evidence type="ECO:0000313" key="2">
    <source>
        <dbReference type="EMBL" id="GAA2334224.1"/>
    </source>
</evidence>
<keyword evidence="3" id="KW-1185">Reference proteome</keyword>
<sequence>MGKTYGSGTRGWIAAAAATVLAVGGLTACGASGDSGKDSGRGGVSGGGGRESGAGAAGSAGDTPATVRKNLSRVASATGPVICWDGGEDEGWQAAAYDATFSRRIAAFSEKSLLPRLAEIARETGGHEATVTSLCGDEGETGESLGETGVSPVSPDGRRVAVEVETDDSDSPWHVGWLDLGTGKFTDITKASEKKGYSPEKHSDRHPGFAPDGSLWFLRGSDQFFSADEDGRLSPHRISLACGRSKGDDEYYRPVNSVAVTCPRTINPSGKYAASPATVAVGFSSVDGFDLDPLSNEIDTFGDAPLHGPFSNQVVVRDDDDLRGCTPLAWLTSEELLCKGPSNDFFTVRVDPSKAREVDAMHTVEVGVKAEIAPATENTILAMAVSADRESLYIASRENRAGAQVKLHRAGLTSPGDPEELGALPKGVGEDFAFRTNFQTGDFR</sequence>
<dbReference type="RefSeq" id="WP_346173894.1">
    <property type="nucleotide sequence ID" value="NZ_BAAASD010000005.1"/>
</dbReference>
<dbReference type="EMBL" id="BAAASD010000005">
    <property type="protein sequence ID" value="GAA2334224.1"/>
    <property type="molecule type" value="Genomic_DNA"/>
</dbReference>
<dbReference type="SUPFAM" id="SSF82171">
    <property type="entry name" value="DPP6 N-terminal domain-like"/>
    <property type="match status" value="1"/>
</dbReference>
<reference evidence="2 3" key="1">
    <citation type="journal article" date="2019" name="Int. J. Syst. Evol. Microbiol.">
        <title>The Global Catalogue of Microorganisms (GCM) 10K type strain sequencing project: providing services to taxonomists for standard genome sequencing and annotation.</title>
        <authorList>
            <consortium name="The Broad Institute Genomics Platform"/>
            <consortium name="The Broad Institute Genome Sequencing Center for Infectious Disease"/>
            <person name="Wu L."/>
            <person name="Ma J."/>
        </authorList>
    </citation>
    <scope>NUCLEOTIDE SEQUENCE [LARGE SCALE GENOMIC DNA]</scope>
    <source>
        <strain evidence="2 3">JCM 4316</strain>
    </source>
</reference>
<feature type="region of interest" description="Disordered" evidence="1">
    <location>
        <begin position="128"/>
        <end position="157"/>
    </location>
</feature>
<gene>
    <name evidence="2" type="ORF">GCM10010246_17590</name>
</gene>
<protein>
    <recommendedName>
        <fullName evidence="4">Lipoprotein</fullName>
    </recommendedName>
</protein>
<accession>A0ABN3FNG1</accession>
<evidence type="ECO:0000313" key="3">
    <source>
        <dbReference type="Proteomes" id="UP001500253"/>
    </source>
</evidence>
<comment type="caution">
    <text evidence="2">The sequence shown here is derived from an EMBL/GenBank/DDBJ whole genome shotgun (WGS) entry which is preliminary data.</text>
</comment>
<dbReference type="PROSITE" id="PS51257">
    <property type="entry name" value="PROKAR_LIPOPROTEIN"/>
    <property type="match status" value="1"/>
</dbReference>
<dbReference type="Proteomes" id="UP001500253">
    <property type="component" value="Unassembled WGS sequence"/>
</dbReference>
<organism evidence="2 3">
    <name type="scientific">Streptomyces cuspidosporus</name>
    <dbReference type="NCBI Taxonomy" id="66882"/>
    <lineage>
        <taxon>Bacteria</taxon>
        <taxon>Bacillati</taxon>
        <taxon>Actinomycetota</taxon>
        <taxon>Actinomycetes</taxon>
        <taxon>Kitasatosporales</taxon>
        <taxon>Streptomycetaceae</taxon>
        <taxon>Streptomyces</taxon>
    </lineage>
</organism>
<evidence type="ECO:0008006" key="4">
    <source>
        <dbReference type="Google" id="ProtNLM"/>
    </source>
</evidence>
<evidence type="ECO:0000256" key="1">
    <source>
        <dbReference type="SAM" id="MobiDB-lite"/>
    </source>
</evidence>